<dbReference type="Pfam" id="PF00465">
    <property type="entry name" value="Fe-ADH"/>
    <property type="match status" value="1"/>
</dbReference>
<dbReference type="InterPro" id="IPR018211">
    <property type="entry name" value="ADH_Fe_CS"/>
</dbReference>
<evidence type="ECO:0000313" key="7">
    <source>
        <dbReference type="EMBL" id="GHD28998.1"/>
    </source>
</evidence>
<feature type="domain" description="Alcohol dehydrogenase iron-type/glycerol dehydrogenase GldA" evidence="5">
    <location>
        <begin position="8"/>
        <end position="175"/>
    </location>
</feature>
<comment type="cofactor">
    <cofactor evidence="1">
        <name>Fe cation</name>
        <dbReference type="ChEBI" id="CHEBI:24875"/>
    </cofactor>
</comment>
<accession>A0ABQ3GPS0</accession>
<dbReference type="Proteomes" id="UP000610203">
    <property type="component" value="Unassembled WGS sequence"/>
</dbReference>
<evidence type="ECO:0000256" key="2">
    <source>
        <dbReference type="ARBA" id="ARBA00007358"/>
    </source>
</evidence>
<comment type="caution">
    <text evidence="7">The sequence shown here is derived from an EMBL/GenBank/DDBJ whole genome shotgun (WGS) entry which is preliminary data.</text>
</comment>
<comment type="similarity">
    <text evidence="2">Belongs to the iron-containing alcohol dehydrogenase family.</text>
</comment>
<name>A0ABQ3GPS0_9GAMM</name>
<evidence type="ECO:0000256" key="4">
    <source>
        <dbReference type="ARBA" id="ARBA00023027"/>
    </source>
</evidence>
<dbReference type="CDD" id="cd08194">
    <property type="entry name" value="Fe-ADH-like"/>
    <property type="match status" value="1"/>
</dbReference>
<keyword evidence="8" id="KW-1185">Reference proteome</keyword>
<dbReference type="RefSeq" id="WP_189582197.1">
    <property type="nucleotide sequence ID" value="NZ_BMZR01000001.1"/>
</dbReference>
<organism evidence="7 8">
    <name type="scientific">Psychrobacter glaciei</name>
    <dbReference type="NCBI Taxonomy" id="619771"/>
    <lineage>
        <taxon>Bacteria</taxon>
        <taxon>Pseudomonadati</taxon>
        <taxon>Pseudomonadota</taxon>
        <taxon>Gammaproteobacteria</taxon>
        <taxon>Moraxellales</taxon>
        <taxon>Moraxellaceae</taxon>
        <taxon>Psychrobacter</taxon>
    </lineage>
</organism>
<evidence type="ECO:0000256" key="1">
    <source>
        <dbReference type="ARBA" id="ARBA00001962"/>
    </source>
</evidence>
<evidence type="ECO:0000259" key="6">
    <source>
        <dbReference type="Pfam" id="PF25137"/>
    </source>
</evidence>
<reference evidence="8" key="1">
    <citation type="journal article" date="2019" name="Int. J. Syst. Evol. Microbiol.">
        <title>The Global Catalogue of Microorganisms (GCM) 10K type strain sequencing project: providing services to taxonomists for standard genome sequencing and annotation.</title>
        <authorList>
            <consortium name="The Broad Institute Genomics Platform"/>
            <consortium name="The Broad Institute Genome Sequencing Center for Infectious Disease"/>
            <person name="Wu L."/>
            <person name="Ma J."/>
        </authorList>
    </citation>
    <scope>NUCLEOTIDE SEQUENCE [LARGE SCALE GENOMIC DNA]</scope>
    <source>
        <strain evidence="8">KCTC 42280</strain>
    </source>
</reference>
<dbReference type="EMBL" id="BMZR01000001">
    <property type="protein sequence ID" value="GHD28998.1"/>
    <property type="molecule type" value="Genomic_DNA"/>
</dbReference>
<gene>
    <name evidence="7" type="ORF">GCM10016272_08870</name>
</gene>
<dbReference type="Gene3D" id="3.40.50.1970">
    <property type="match status" value="1"/>
</dbReference>
<keyword evidence="3" id="KW-0560">Oxidoreductase</keyword>
<evidence type="ECO:0000313" key="8">
    <source>
        <dbReference type="Proteomes" id="UP000610203"/>
    </source>
</evidence>
<proteinExistence type="inferred from homology"/>
<dbReference type="InterPro" id="IPR001670">
    <property type="entry name" value="ADH_Fe/GldA"/>
</dbReference>
<sequence>MSHSILLPRTMEIGRDACQKLPVILASLGVKKPLIITDEMMVKLGYVDNIQTILKAAQINADVFSDTVPEPTESSIEAGVSQVKAQDYDGLIALGGGSPIDSAKAIAILGKFGGVIRDYKFPRQVDEAGLPIIAIPTTAGTGSEVTRFTIITDEANNEKLLCVGMGFMPVAAIIDYSLTLSVPPRTTADTGIDAMTHAIEAYISPKRNAYSDQQALAALRLIGPNIQTAYHDGKDETAREAMMLGSTLAGIAFCNSSVALVHGMSRPIGAFFHVPHGLSNAMLLPTITEFGISSAPDRYADCARALGIADHSETDDQANVSLVKYLKSLNDELHVPTLAQFGVQKADFDALINTMCEQAFASGSPNNNPRIPTLEEMVQLYTLLWNDNTVAESSVS</sequence>
<evidence type="ECO:0000259" key="5">
    <source>
        <dbReference type="Pfam" id="PF00465"/>
    </source>
</evidence>
<dbReference type="InterPro" id="IPR056798">
    <property type="entry name" value="ADH_Fe_C"/>
</dbReference>
<evidence type="ECO:0000256" key="3">
    <source>
        <dbReference type="ARBA" id="ARBA00023002"/>
    </source>
</evidence>
<dbReference type="SUPFAM" id="SSF56796">
    <property type="entry name" value="Dehydroquinate synthase-like"/>
    <property type="match status" value="1"/>
</dbReference>
<feature type="domain" description="Fe-containing alcohol dehydrogenase-like C-terminal" evidence="6">
    <location>
        <begin position="187"/>
        <end position="382"/>
    </location>
</feature>
<dbReference type="Pfam" id="PF25137">
    <property type="entry name" value="ADH_Fe_C"/>
    <property type="match status" value="1"/>
</dbReference>
<dbReference type="PANTHER" id="PTHR11496">
    <property type="entry name" value="ALCOHOL DEHYDROGENASE"/>
    <property type="match status" value="1"/>
</dbReference>
<dbReference type="Gene3D" id="1.20.1090.10">
    <property type="entry name" value="Dehydroquinate synthase-like - alpha domain"/>
    <property type="match status" value="1"/>
</dbReference>
<protein>
    <submittedName>
        <fullName evidence="7">Alcohol dehydrogenase</fullName>
    </submittedName>
</protein>
<dbReference type="PROSITE" id="PS00913">
    <property type="entry name" value="ADH_IRON_1"/>
    <property type="match status" value="1"/>
</dbReference>
<keyword evidence="4" id="KW-0520">NAD</keyword>
<dbReference type="InterPro" id="IPR039697">
    <property type="entry name" value="Alcohol_dehydrogenase_Fe"/>
</dbReference>
<dbReference type="PANTHER" id="PTHR11496:SF102">
    <property type="entry name" value="ALCOHOL DEHYDROGENASE 4"/>
    <property type="match status" value="1"/>
</dbReference>